<organism evidence="6 7">
    <name type="scientific">Streptomyces luomodiensis</name>
    <dbReference type="NCBI Taxonomy" id="3026192"/>
    <lineage>
        <taxon>Bacteria</taxon>
        <taxon>Bacillati</taxon>
        <taxon>Actinomycetota</taxon>
        <taxon>Actinomycetes</taxon>
        <taxon>Kitasatosporales</taxon>
        <taxon>Streptomycetaceae</taxon>
        <taxon>Streptomyces</taxon>
    </lineage>
</organism>
<gene>
    <name evidence="6" type="ORF">PS467_37995</name>
</gene>
<evidence type="ECO:0000313" key="6">
    <source>
        <dbReference type="EMBL" id="WNF00716.1"/>
    </source>
</evidence>
<dbReference type="SUPFAM" id="SSF51735">
    <property type="entry name" value="NAD(P)-binding Rossmann-fold domains"/>
    <property type="match status" value="1"/>
</dbReference>
<reference evidence="6 7" key="1">
    <citation type="submission" date="2023-02" db="EMBL/GenBank/DDBJ databases">
        <title>Streptomyces sp. SCA4-21 with antifungal activity against Fusarium oxysporum f. sp. cubense, Streptomyces sp. SCA2-17 with antifungal activity against Fusarium oxysporum f. sp. cubense.</title>
        <authorList>
            <person name="Qi D."/>
        </authorList>
    </citation>
    <scope>NUCLEOTIDE SEQUENCE [LARGE SCALE GENOMIC DNA]</scope>
    <source>
        <strain evidence="6 7">SCA4-21</strain>
    </source>
</reference>
<evidence type="ECO:0000256" key="2">
    <source>
        <dbReference type="ARBA" id="ARBA00012848"/>
    </source>
</evidence>
<dbReference type="PANTHER" id="PTHR42760:SF121">
    <property type="entry name" value="3-OXOACYL-(ACYL-CARRIER-PROTEIN) REDUCTASE"/>
    <property type="match status" value="1"/>
</dbReference>
<evidence type="ECO:0000256" key="3">
    <source>
        <dbReference type="ARBA" id="ARBA00023002"/>
    </source>
</evidence>
<dbReference type="EC" id="1.1.1.304" evidence="2"/>
<dbReference type="Proteomes" id="UP001305606">
    <property type="component" value="Chromosome"/>
</dbReference>
<dbReference type="RefSeq" id="WP_268976243.1">
    <property type="nucleotide sequence ID" value="NZ_CP117522.1"/>
</dbReference>
<dbReference type="Gene3D" id="3.40.50.720">
    <property type="entry name" value="NAD(P)-binding Rossmann-like Domain"/>
    <property type="match status" value="1"/>
</dbReference>
<keyword evidence="4" id="KW-0520">NAD</keyword>
<dbReference type="NCBIfam" id="TIGR02415">
    <property type="entry name" value="23BDH"/>
    <property type="match status" value="1"/>
</dbReference>
<dbReference type="Pfam" id="PF13561">
    <property type="entry name" value="adh_short_C2"/>
    <property type="match status" value="1"/>
</dbReference>
<dbReference type="PANTHER" id="PTHR42760">
    <property type="entry name" value="SHORT-CHAIN DEHYDROGENASES/REDUCTASES FAMILY MEMBER"/>
    <property type="match status" value="1"/>
</dbReference>
<comment type="similarity">
    <text evidence="1">Belongs to the short-chain dehydrogenases/reductases (SDR) family.</text>
</comment>
<dbReference type="InterPro" id="IPR036291">
    <property type="entry name" value="NAD(P)-bd_dom_sf"/>
</dbReference>
<dbReference type="EMBL" id="CP117522">
    <property type="protein sequence ID" value="WNF00716.1"/>
    <property type="molecule type" value="Genomic_DNA"/>
</dbReference>
<evidence type="ECO:0000313" key="7">
    <source>
        <dbReference type="Proteomes" id="UP001305606"/>
    </source>
</evidence>
<dbReference type="PRINTS" id="PR00080">
    <property type="entry name" value="SDRFAMILY"/>
</dbReference>
<dbReference type="InterPro" id="IPR002347">
    <property type="entry name" value="SDR_fam"/>
</dbReference>
<dbReference type="PROSITE" id="PS00061">
    <property type="entry name" value="ADH_SHORT"/>
    <property type="match status" value="1"/>
</dbReference>
<protein>
    <recommendedName>
        <fullName evidence="2">diacetyl reductase [(S)-acetoin forming]</fullName>
        <ecNumber evidence="2">1.1.1.304</ecNumber>
    </recommendedName>
</protein>
<dbReference type="PRINTS" id="PR00081">
    <property type="entry name" value="GDHRDH"/>
</dbReference>
<keyword evidence="7" id="KW-1185">Reference proteome</keyword>
<evidence type="ECO:0000256" key="4">
    <source>
        <dbReference type="ARBA" id="ARBA00023027"/>
    </source>
</evidence>
<dbReference type="InterPro" id="IPR020904">
    <property type="entry name" value="Sc_DH/Rdtase_CS"/>
</dbReference>
<keyword evidence="3" id="KW-0560">Oxidoreductase</keyword>
<accession>A0ABY9V761</accession>
<sequence length="259" mass="27379">MTSRIAIVTGAARGIGRGIAERLAQDGLDVAVADLPAMRGELDEVVAAIEKQGRRALAVETDVTSKEQTDALVRDVADHFGKLDVFVANAGIARVTPLLETELEEFEQVMAVNLRGVFLSYQAAARQMIAQGSGGKIIGAASIVAYRPFALLGPYSASKWGVRGLTQAAAMEWAKHGITVNAYCPGIVGTAMWDLIDEKLAEAEGIAKGRAIKKHAEAIALGRVEEPADVASFVSYLASPDSDYMTGQSVMIDGGIQFS</sequence>
<evidence type="ECO:0000256" key="1">
    <source>
        <dbReference type="ARBA" id="ARBA00006484"/>
    </source>
</evidence>
<proteinExistence type="inferred from homology"/>
<comment type="catalytic activity">
    <reaction evidence="5">
        <text>(S)-acetoin + NAD(+) = diacetyl + NADH + H(+)</text>
        <dbReference type="Rhea" id="RHEA:27286"/>
        <dbReference type="ChEBI" id="CHEBI:15378"/>
        <dbReference type="ChEBI" id="CHEBI:15687"/>
        <dbReference type="ChEBI" id="CHEBI:16583"/>
        <dbReference type="ChEBI" id="CHEBI:57540"/>
        <dbReference type="ChEBI" id="CHEBI:57945"/>
        <dbReference type="EC" id="1.1.1.304"/>
    </reaction>
</comment>
<evidence type="ECO:0000256" key="5">
    <source>
        <dbReference type="ARBA" id="ARBA00047315"/>
    </source>
</evidence>
<dbReference type="InterPro" id="IPR014007">
    <property type="entry name" value="23BDH"/>
</dbReference>
<name>A0ABY9V761_9ACTN</name>